<dbReference type="GO" id="GO:0008033">
    <property type="term" value="P:tRNA processing"/>
    <property type="evidence" value="ECO:0007669"/>
    <property type="project" value="UniProtKB-KW"/>
</dbReference>
<dbReference type="SUPFAM" id="SSF69819">
    <property type="entry name" value="MTH1598-like"/>
    <property type="match status" value="1"/>
</dbReference>
<comment type="similarity">
    <text evidence="1">Belongs to the archease family.</text>
</comment>
<sequence>MKKYELLEHVGDLKIRAFGENLKEAFANAALAMMAYIYGKEILSKKPDHTDLIELTADDQEALLVDWLGELLYLSNTAYRAYVHYEIKELSEQKLVAVVGSLAAQAVEEIKAVTHHDLAISQKEGRWEITVVYDI</sequence>
<dbReference type="PANTHER" id="PTHR12682">
    <property type="entry name" value="ARCHEASE"/>
    <property type="match status" value="1"/>
</dbReference>
<evidence type="ECO:0000259" key="5">
    <source>
        <dbReference type="Pfam" id="PF01951"/>
    </source>
</evidence>
<dbReference type="Proteomes" id="UP000177521">
    <property type="component" value="Unassembled WGS sequence"/>
</dbReference>
<evidence type="ECO:0000256" key="2">
    <source>
        <dbReference type="ARBA" id="ARBA00022694"/>
    </source>
</evidence>
<dbReference type="Pfam" id="PF01951">
    <property type="entry name" value="Archease"/>
    <property type="match status" value="1"/>
</dbReference>
<accession>A0A1F4XLB5</accession>
<keyword evidence="2" id="KW-0819">tRNA processing</keyword>
<dbReference type="PANTHER" id="PTHR12682:SF11">
    <property type="entry name" value="PROTEIN ARCHEASE"/>
    <property type="match status" value="1"/>
</dbReference>
<dbReference type="AlphaFoldDB" id="A0A1F4XLB5"/>
<dbReference type="InterPro" id="IPR023572">
    <property type="entry name" value="Archease_dom"/>
</dbReference>
<dbReference type="GO" id="GO:0046872">
    <property type="term" value="F:metal ion binding"/>
    <property type="evidence" value="ECO:0007669"/>
    <property type="project" value="UniProtKB-KW"/>
</dbReference>
<keyword evidence="3" id="KW-0479">Metal-binding</keyword>
<evidence type="ECO:0000256" key="1">
    <source>
        <dbReference type="ARBA" id="ARBA00007963"/>
    </source>
</evidence>
<protein>
    <recommendedName>
        <fullName evidence="5">Archease domain-containing protein</fullName>
    </recommendedName>
</protein>
<comment type="caution">
    <text evidence="6">The sequence shown here is derived from an EMBL/GenBank/DDBJ whole genome shotgun (WGS) entry which is preliminary data.</text>
</comment>
<organism evidence="6 7">
    <name type="scientific">Candidatus Abawacabacteria bacterium RIFCSPHIGHO2_01_FULL_46_8</name>
    <dbReference type="NCBI Taxonomy" id="1817815"/>
    <lineage>
        <taxon>Bacteria</taxon>
        <taxon>Candidatus Abawacaibacteriota</taxon>
    </lineage>
</organism>
<keyword evidence="4" id="KW-0106">Calcium</keyword>
<dbReference type="Gene3D" id="3.55.10.10">
    <property type="entry name" value="Archease domain"/>
    <property type="match status" value="1"/>
</dbReference>
<dbReference type="InterPro" id="IPR036820">
    <property type="entry name" value="Archease_dom_sf"/>
</dbReference>
<dbReference type="EMBL" id="MEWS01000029">
    <property type="protein sequence ID" value="OGC81883.1"/>
    <property type="molecule type" value="Genomic_DNA"/>
</dbReference>
<evidence type="ECO:0000313" key="7">
    <source>
        <dbReference type="Proteomes" id="UP000177521"/>
    </source>
</evidence>
<reference evidence="6 7" key="1">
    <citation type="journal article" date="2016" name="Nat. Commun.">
        <title>Thousands of microbial genomes shed light on interconnected biogeochemical processes in an aquifer system.</title>
        <authorList>
            <person name="Anantharaman K."/>
            <person name="Brown C.T."/>
            <person name="Hug L.A."/>
            <person name="Sharon I."/>
            <person name="Castelle C.J."/>
            <person name="Probst A.J."/>
            <person name="Thomas B.C."/>
            <person name="Singh A."/>
            <person name="Wilkins M.J."/>
            <person name="Karaoz U."/>
            <person name="Brodie E.L."/>
            <person name="Williams K.H."/>
            <person name="Hubbard S.S."/>
            <person name="Banfield J.F."/>
        </authorList>
    </citation>
    <scope>NUCLEOTIDE SEQUENCE [LARGE SCALE GENOMIC DNA]</scope>
</reference>
<feature type="domain" description="Archease" evidence="5">
    <location>
        <begin position="4"/>
        <end position="135"/>
    </location>
</feature>
<gene>
    <name evidence="6" type="ORF">A2788_01965</name>
</gene>
<proteinExistence type="inferred from homology"/>
<evidence type="ECO:0000256" key="4">
    <source>
        <dbReference type="ARBA" id="ARBA00022837"/>
    </source>
</evidence>
<dbReference type="InterPro" id="IPR002804">
    <property type="entry name" value="Archease"/>
</dbReference>
<evidence type="ECO:0000256" key="3">
    <source>
        <dbReference type="ARBA" id="ARBA00022723"/>
    </source>
</evidence>
<name>A0A1F4XLB5_9BACT</name>
<evidence type="ECO:0000313" key="6">
    <source>
        <dbReference type="EMBL" id="OGC81883.1"/>
    </source>
</evidence>